<dbReference type="Proteomes" id="UP000271889">
    <property type="component" value="Unassembled WGS sequence"/>
</dbReference>
<evidence type="ECO:0000313" key="3">
    <source>
        <dbReference type="Proteomes" id="UP000271889"/>
    </source>
</evidence>
<dbReference type="AlphaFoldDB" id="A0A3P6PKB2"/>
<proteinExistence type="predicted"/>
<reference evidence="2 3" key="1">
    <citation type="submission" date="2018-11" db="EMBL/GenBank/DDBJ databases">
        <authorList>
            <consortium name="Pathogen Informatics"/>
        </authorList>
    </citation>
    <scope>NUCLEOTIDE SEQUENCE [LARGE SCALE GENOMIC DNA]</scope>
</reference>
<feature type="region of interest" description="Disordered" evidence="1">
    <location>
        <begin position="255"/>
        <end position="280"/>
    </location>
</feature>
<feature type="compositionally biased region" description="Low complexity" evidence="1">
    <location>
        <begin position="262"/>
        <end position="272"/>
    </location>
</feature>
<evidence type="ECO:0000256" key="1">
    <source>
        <dbReference type="SAM" id="MobiDB-lite"/>
    </source>
</evidence>
<sequence length="280" mass="32291">MPKKKSKLKKEFKEFQVNPNLRGVSKTSSRKKAPSFKAMKSYIEKNLPTTVAKLKRMEKSGLYKASPVAQNAKSQLRMLYRKMGLSDENYHYGKSFKNSLTSAADVRVLYNIITDVRAIDARAVRKEYERLKGVYSEMGTDFDTTFTSLSSLSSEFHEMFAILTYNTIQEMFYSEDMYETKDGNKNISTTKLMDKMLQEVADKQLSDKQAEYLIRAYNKMSSQLDSKTLRNFEANHLETINEYIRGLPKNYKSGKALDNWRRGNSGSRGNSNRGRKKGRK</sequence>
<name>A0A3P6PKB2_CYLGO</name>
<evidence type="ECO:0000313" key="2">
    <source>
        <dbReference type="EMBL" id="VDK40346.1"/>
    </source>
</evidence>
<organism evidence="2 3">
    <name type="scientific">Cylicostephanus goldi</name>
    <name type="common">Nematode worm</name>
    <dbReference type="NCBI Taxonomy" id="71465"/>
    <lineage>
        <taxon>Eukaryota</taxon>
        <taxon>Metazoa</taxon>
        <taxon>Ecdysozoa</taxon>
        <taxon>Nematoda</taxon>
        <taxon>Chromadorea</taxon>
        <taxon>Rhabditida</taxon>
        <taxon>Rhabditina</taxon>
        <taxon>Rhabditomorpha</taxon>
        <taxon>Strongyloidea</taxon>
        <taxon>Strongylidae</taxon>
        <taxon>Cylicostephanus</taxon>
    </lineage>
</organism>
<accession>A0A3P6PKB2</accession>
<dbReference type="EMBL" id="UYRV01000010">
    <property type="protein sequence ID" value="VDK40346.1"/>
    <property type="molecule type" value="Genomic_DNA"/>
</dbReference>
<gene>
    <name evidence="2" type="ORF">CGOC_LOCUS16</name>
</gene>
<keyword evidence="3" id="KW-1185">Reference proteome</keyword>
<protein>
    <submittedName>
        <fullName evidence="2">Uncharacterized protein</fullName>
    </submittedName>
</protein>